<dbReference type="ExpressionAtlas" id="A0A178WJS7">
    <property type="expression patterns" value="baseline and differential"/>
</dbReference>
<feature type="compositionally biased region" description="Polar residues" evidence="1">
    <location>
        <begin position="1"/>
        <end position="29"/>
    </location>
</feature>
<protein>
    <recommendedName>
        <fullName evidence="4">VQ domain-containing protein</fullName>
    </recommendedName>
</protein>
<evidence type="ECO:0008006" key="4">
    <source>
        <dbReference type="Google" id="ProtNLM"/>
    </source>
</evidence>
<evidence type="ECO:0000313" key="3">
    <source>
        <dbReference type="Proteomes" id="UP000078284"/>
    </source>
</evidence>
<accession>A0A178WJS7</accession>
<sequence>MKTRNQKITNLPQSFSMDLDPNQTNNVSSERSKLKAKEPVILKIHKHHFKEMVHRLTGSTCGRRFDMLRPPPFVVNNSPPSASRITTQRPYRFPTVPTMTDPMITSTVESLNTRPPSPPSLPREKDSVEARVMEDDMNQEQLHGSMLPPLFVNGDECQQQESIPPPPVPANITPPPVPANITPPPVPTSAPFGFFEWLMSPDNLQTENIQQPPLPTTLPSGSLDWANSMTDLLSEGIPPPVQVTSPDESLYWQLPESLNGPLSPSLMLSPVQRSPENSLLGSVDLPNPLNNIRPENVPPQVSAASLLWSLDCPIQSENVLPLVSATSPLDWPNPQNNLQPENVPPLVPATSPSMSLDFPNFQNTPPQVLVTSSLDWPNPQNNLQPDNVLPVTSPLDWTPNQLENYVQLENVPPLVPENLPLDLPNPQNNLQPENVPPLVPETLPLMSVDLPNFQNTPPPVPVTSPLGNLEWPFHRSIYLT</sequence>
<reference evidence="3" key="1">
    <citation type="journal article" date="2016" name="Proc. Natl. Acad. Sci. U.S.A.">
        <title>Chromosome-level assembly of Arabidopsis thaliana Ler reveals the extent of translocation and inversion polymorphisms.</title>
        <authorList>
            <person name="Zapata L."/>
            <person name="Ding J."/>
            <person name="Willing E.M."/>
            <person name="Hartwig B."/>
            <person name="Bezdan D."/>
            <person name="Jiao W.B."/>
            <person name="Patel V."/>
            <person name="Velikkakam James G."/>
            <person name="Koornneef M."/>
            <person name="Ossowski S."/>
            <person name="Schneeberger K."/>
        </authorList>
    </citation>
    <scope>NUCLEOTIDE SEQUENCE [LARGE SCALE GENOMIC DNA]</scope>
    <source>
        <strain evidence="3">cv. Landsberg erecta</strain>
    </source>
</reference>
<dbReference type="Proteomes" id="UP000078284">
    <property type="component" value="Chromosome 1"/>
</dbReference>
<feature type="region of interest" description="Disordered" evidence="1">
    <location>
        <begin position="1"/>
        <end position="34"/>
    </location>
</feature>
<evidence type="ECO:0000256" key="1">
    <source>
        <dbReference type="SAM" id="MobiDB-lite"/>
    </source>
</evidence>
<gene>
    <name evidence="2" type="ordered locus">AXX17_At1g23550</name>
</gene>
<dbReference type="AlphaFoldDB" id="A0A178WJS7"/>
<evidence type="ECO:0000313" key="2">
    <source>
        <dbReference type="EMBL" id="OAP18588.1"/>
    </source>
</evidence>
<dbReference type="EMBL" id="LUHQ01000001">
    <property type="protein sequence ID" value="OAP18588.1"/>
    <property type="molecule type" value="Genomic_DNA"/>
</dbReference>
<organism evidence="2 3">
    <name type="scientific">Arabidopsis thaliana</name>
    <name type="common">Mouse-ear cress</name>
    <dbReference type="NCBI Taxonomy" id="3702"/>
    <lineage>
        <taxon>Eukaryota</taxon>
        <taxon>Viridiplantae</taxon>
        <taxon>Streptophyta</taxon>
        <taxon>Embryophyta</taxon>
        <taxon>Tracheophyta</taxon>
        <taxon>Spermatophyta</taxon>
        <taxon>Magnoliopsida</taxon>
        <taxon>eudicotyledons</taxon>
        <taxon>Gunneridae</taxon>
        <taxon>Pentapetalae</taxon>
        <taxon>rosids</taxon>
        <taxon>malvids</taxon>
        <taxon>Brassicales</taxon>
        <taxon>Brassicaceae</taxon>
        <taxon>Camelineae</taxon>
        <taxon>Arabidopsis</taxon>
    </lineage>
</organism>
<proteinExistence type="predicted"/>
<name>A0A178WJS7_ARATH</name>
<comment type="caution">
    <text evidence="2">The sequence shown here is derived from an EMBL/GenBank/DDBJ whole genome shotgun (WGS) entry which is preliminary data.</text>
</comment>